<keyword evidence="5" id="KW-1185">Reference proteome</keyword>
<dbReference type="RefSeq" id="WP_212187946.1">
    <property type="nucleotide sequence ID" value="NZ_JAGTAR010000001.1"/>
</dbReference>
<accession>A0A941F1F4</accession>
<name>A0A941F1F4_9BACT</name>
<gene>
    <name evidence="4" type="ORF">KDU71_00580</name>
</gene>
<comment type="caution">
    <text evidence="4">The sequence shown here is derived from an EMBL/GenBank/DDBJ whole genome shotgun (WGS) entry which is preliminary data.</text>
</comment>
<dbReference type="Gene3D" id="3.20.20.80">
    <property type="entry name" value="Glycosidases"/>
    <property type="match status" value="1"/>
</dbReference>
<protein>
    <submittedName>
        <fullName evidence="4">T9SS type A sorting domain-containing protein</fullName>
    </submittedName>
</protein>
<dbReference type="Pfam" id="PF18206">
    <property type="entry name" value="Porphyrn_cat_1"/>
    <property type="match status" value="1"/>
</dbReference>
<dbReference type="InterPro" id="IPR041224">
    <property type="entry name" value="BPA_C"/>
</dbReference>
<reference evidence="4" key="2">
    <citation type="submission" date="2021-04" db="EMBL/GenBank/DDBJ databases">
        <authorList>
            <person name="Zhang T."/>
            <person name="Zhang Y."/>
            <person name="Lu D."/>
            <person name="Zuo D."/>
            <person name="Du Z."/>
        </authorList>
    </citation>
    <scope>NUCLEOTIDE SEQUENCE</scope>
    <source>
        <strain evidence="4">JR1</strain>
    </source>
</reference>
<dbReference type="InterPro" id="IPR017853">
    <property type="entry name" value="GH"/>
</dbReference>
<dbReference type="AlphaFoldDB" id="A0A941F1F4"/>
<evidence type="ECO:0000259" key="3">
    <source>
        <dbReference type="Pfam" id="PF18962"/>
    </source>
</evidence>
<evidence type="ECO:0000313" key="5">
    <source>
        <dbReference type="Proteomes" id="UP000679220"/>
    </source>
</evidence>
<feature type="domain" description="Secretion system C-terminal sorting" evidence="3">
    <location>
        <begin position="665"/>
        <end position="734"/>
    </location>
</feature>
<dbReference type="InterPro" id="IPR040527">
    <property type="entry name" value="Beta-sand_Porphyrn"/>
</dbReference>
<dbReference type="Proteomes" id="UP000679220">
    <property type="component" value="Unassembled WGS sequence"/>
</dbReference>
<dbReference type="CDD" id="cd21510">
    <property type="entry name" value="agarase_cat"/>
    <property type="match status" value="1"/>
</dbReference>
<organism evidence="4 5">
    <name type="scientific">Carboxylicivirga sediminis</name>
    <dbReference type="NCBI Taxonomy" id="2006564"/>
    <lineage>
        <taxon>Bacteria</taxon>
        <taxon>Pseudomonadati</taxon>
        <taxon>Bacteroidota</taxon>
        <taxon>Bacteroidia</taxon>
        <taxon>Marinilabiliales</taxon>
        <taxon>Marinilabiliaceae</taxon>
        <taxon>Carboxylicivirga</taxon>
    </lineage>
</organism>
<dbReference type="Pfam" id="PF18040">
    <property type="entry name" value="BPA_C"/>
    <property type="match status" value="1"/>
</dbReference>
<evidence type="ECO:0000259" key="2">
    <source>
        <dbReference type="Pfam" id="PF18206"/>
    </source>
</evidence>
<reference evidence="4" key="1">
    <citation type="journal article" date="2018" name="Int. J. Syst. Evol. Microbiol.">
        <title>Carboxylicivirga sediminis sp. nov., isolated from coastal sediment.</title>
        <authorList>
            <person name="Wang F.Q."/>
            <person name="Ren L.H."/>
            <person name="Zou R.J."/>
            <person name="Sun Y.Z."/>
            <person name="Liu X.J."/>
            <person name="Jiang F."/>
            <person name="Liu L.J."/>
        </authorList>
    </citation>
    <scope>NUCLEOTIDE SEQUENCE</scope>
    <source>
        <strain evidence="4">JR1</strain>
    </source>
</reference>
<proteinExistence type="predicted"/>
<sequence length="735" mass="84180">MFSKRYITGLALLIIGWSLYAQTYDKVVVDVNLDMKHTVGDNSEFDRSKFVCIHADITEQEWDGDNELADLRSDFLKGYDVYMGRNTGGITWWLNNQISEDASRPGFANPTSITNKGDYVKNQFASKTSLHVFEQYNDQVMCAQLHPFWPDGQNTQLGWAFSQTDTETEPFGTATGEYMGRFIRDFFGAGGVTGQKRPNYVEVINEPLWHLVDYGNEQPEKVFRFHNAVADEIKKYNDIIEVGGYCVAFPDLEKNNFQQWEERWKLFMDIAGEKMDFWSMHFYDFPAFNGKQRYRKGAQMEATLDMIEQYSYLKFGVAKPFLVSEFGAQMHDFDSEWTPYRDWLHMKSVNTMMLQFMARPNLMTKAINFLPVKAEWGYDASKNQAYNHRLMRKANEPASYSGQWVYTDMVKTYQLWSDVKGTRVDSRPNHQDIISDCYVYGNRAYIIVNSLDLEKKFNVELNFEGIAQVPAEVNVKHLYLSNNQPVLDAETHAQIPGLFEIGIEGTLIVECVYPQDIAVSETSDETKYYATELLKPIVANADIEYSFNNIEAVTEGEAILRIGIGRALDKEVYPTVLFNGTKVNVEANYRGDDQLQRESFFGLLEVEVPVDLLQSINTVTLQFPDNGGYVSSVAMQVYEFSRKVNRSGRYVGLPSISASQFRLSPNPASGKFLVQTTHSQVQGVIELYDISGRMLLNQPIMSQQQYITVSHLKRGVYVAVIKEGEERYSQKLVIE</sequence>
<evidence type="ECO:0000313" key="4">
    <source>
        <dbReference type="EMBL" id="MBR8534040.1"/>
    </source>
</evidence>
<dbReference type="Pfam" id="PF18962">
    <property type="entry name" value="Por_Secre_tail"/>
    <property type="match status" value="1"/>
</dbReference>
<dbReference type="EMBL" id="JAGTAR010000001">
    <property type="protein sequence ID" value="MBR8534040.1"/>
    <property type="molecule type" value="Genomic_DNA"/>
</dbReference>
<feature type="domain" description="Porphyranase beta-sandwich" evidence="2">
    <location>
        <begin position="432"/>
        <end position="535"/>
    </location>
</feature>
<dbReference type="InterPro" id="IPR026444">
    <property type="entry name" value="Secre_tail"/>
</dbReference>
<dbReference type="Gene3D" id="2.60.120.1200">
    <property type="match status" value="1"/>
</dbReference>
<dbReference type="NCBIfam" id="TIGR04183">
    <property type="entry name" value="Por_Secre_tail"/>
    <property type="match status" value="1"/>
</dbReference>
<dbReference type="SUPFAM" id="SSF51445">
    <property type="entry name" value="(Trans)glycosidases"/>
    <property type="match status" value="1"/>
</dbReference>
<feature type="domain" description="Beta-porphyranase A C-terminal" evidence="1">
    <location>
        <begin position="544"/>
        <end position="638"/>
    </location>
</feature>
<evidence type="ECO:0000259" key="1">
    <source>
        <dbReference type="Pfam" id="PF18040"/>
    </source>
</evidence>